<dbReference type="PANTHER" id="PTHR42926:SF1">
    <property type="entry name" value="CIRCADIAN CLOCK OSCILLATOR PROTEIN KAIC 1"/>
    <property type="match status" value="1"/>
</dbReference>
<keyword evidence="6" id="KW-0378">Hydrolase</keyword>
<dbReference type="GO" id="GO:0004674">
    <property type="term" value="F:protein serine/threonine kinase activity"/>
    <property type="evidence" value="ECO:0007669"/>
    <property type="project" value="UniProtKB-EC"/>
</dbReference>
<reference evidence="8 9" key="1">
    <citation type="journal article" date="2016" name="Nat. Commun.">
        <title>Thousands of microbial genomes shed light on interconnected biogeochemical processes in an aquifer system.</title>
        <authorList>
            <person name="Anantharaman K."/>
            <person name="Brown C.T."/>
            <person name="Hug L.A."/>
            <person name="Sharon I."/>
            <person name="Castelle C.J."/>
            <person name="Probst A.J."/>
            <person name="Thomas B.C."/>
            <person name="Singh A."/>
            <person name="Wilkins M.J."/>
            <person name="Karaoz U."/>
            <person name="Brodie E.L."/>
            <person name="Williams K.H."/>
            <person name="Hubbard S.S."/>
            <person name="Banfield J.F."/>
        </authorList>
    </citation>
    <scope>NUCLEOTIDE SEQUENCE [LARGE SCALE GENOMIC DNA]</scope>
</reference>
<dbReference type="InterPro" id="IPR051347">
    <property type="entry name" value="Circadian_clock_KaiC-rel"/>
</dbReference>
<keyword evidence="2" id="KW-0597">Phosphoprotein</keyword>
<gene>
    <name evidence="8" type="ORF">A3D07_01135</name>
</gene>
<dbReference type="InterPro" id="IPR030665">
    <property type="entry name" value="KaiC"/>
</dbReference>
<evidence type="ECO:0000256" key="5">
    <source>
        <dbReference type="ARBA" id="ARBA00022777"/>
    </source>
</evidence>
<dbReference type="InterPro" id="IPR010624">
    <property type="entry name" value="KaiC_dom"/>
</dbReference>
<evidence type="ECO:0000256" key="4">
    <source>
        <dbReference type="ARBA" id="ARBA00022737"/>
    </source>
</evidence>
<dbReference type="EMBL" id="MFBF01000030">
    <property type="protein sequence ID" value="OGD90903.1"/>
    <property type="molecule type" value="Genomic_DNA"/>
</dbReference>
<evidence type="ECO:0000313" key="9">
    <source>
        <dbReference type="Proteomes" id="UP000177124"/>
    </source>
</evidence>
<dbReference type="GO" id="GO:0016787">
    <property type="term" value="F:hydrolase activity"/>
    <property type="evidence" value="ECO:0007669"/>
    <property type="project" value="UniProtKB-KW"/>
</dbReference>
<evidence type="ECO:0000256" key="2">
    <source>
        <dbReference type="ARBA" id="ARBA00022553"/>
    </source>
</evidence>
<sequence>MQGSALQKTAAGSQFASSSSLLKVKTGVEGFDEIAHGGIPQGRSTLISGTSGSGKTIFSMQFLVAGIEIYAENGVFVTFEEIPDDIIKNMLGFGWDLSRYLKEGKFAFVDASPSEDESVEVGEFDLGAFLARLLHAVEKVGAKRMAIDSISALFPRYTDQAKIRRELYRIAAKLKKIGITTLITAEKIGEAEGRVGRFGVEEFVSDNVILLHNYLDEEHRDRRRSIEILKFRGTSHETQDTPLLVRSDGINVFPRPKPSYAGQKSSTVKITTGIGQLDQMLFGGYYEDSVTLISGPSGVGKTVLALQFMVEGARKGENGLFFAFEESQEQLYRNAESFGWQLRELVKEGKVKLICSVPEELKAEEHYKRIKDIVEAAHVKRFVIDSLSALERIYAPNKFREFVIGLNVYLKNKGVTSLITDTISTLLDVSEITESNLSTMADNVILIKYVEVEGKIKRALAVIKARASEHDKQLHELVIDNKGISLGKGFLGLENLMGGSAKRIEGFKNPE</sequence>
<comment type="caution">
    <text evidence="8">The sequence shown here is derived from an EMBL/GenBank/DDBJ whole genome shotgun (WGS) entry which is preliminary data.</text>
</comment>
<dbReference type="PIRSF" id="PIRSF039117">
    <property type="entry name" value="KaiC"/>
    <property type="match status" value="1"/>
</dbReference>
<feature type="domain" description="KaiC" evidence="7">
    <location>
        <begin position="22"/>
        <end position="266"/>
    </location>
</feature>
<dbReference type="STRING" id="1797716.A3D07_01135"/>
<accession>A0A1F5GGB9</accession>
<feature type="domain" description="KaiC" evidence="7">
    <location>
        <begin position="268"/>
        <end position="500"/>
    </location>
</feature>
<dbReference type="AlphaFoldDB" id="A0A1F5GGB9"/>
<name>A0A1F5GGB9_9BACT</name>
<evidence type="ECO:0000259" key="7">
    <source>
        <dbReference type="PROSITE" id="PS51146"/>
    </source>
</evidence>
<protein>
    <recommendedName>
        <fullName evidence="1">non-specific serine/threonine protein kinase</fullName>
        <ecNumber evidence="1">2.7.11.1</ecNumber>
    </recommendedName>
</protein>
<evidence type="ECO:0000256" key="3">
    <source>
        <dbReference type="ARBA" id="ARBA00022679"/>
    </source>
</evidence>
<keyword evidence="4" id="KW-0677">Repeat</keyword>
<keyword evidence="3" id="KW-0808">Transferase</keyword>
<dbReference type="Proteomes" id="UP000177124">
    <property type="component" value="Unassembled WGS sequence"/>
</dbReference>
<keyword evidence="5" id="KW-0418">Kinase</keyword>
<organism evidence="8 9">
    <name type="scientific">Candidatus Curtissbacteria bacterium RIFCSPHIGHO2_02_FULL_42_15</name>
    <dbReference type="NCBI Taxonomy" id="1797716"/>
    <lineage>
        <taxon>Bacteria</taxon>
        <taxon>Candidatus Curtissiibacteriota</taxon>
    </lineage>
</organism>
<dbReference type="PANTHER" id="PTHR42926">
    <property type="match status" value="1"/>
</dbReference>
<dbReference type="SUPFAM" id="SSF52540">
    <property type="entry name" value="P-loop containing nucleoside triphosphate hydrolases"/>
    <property type="match status" value="2"/>
</dbReference>
<dbReference type="GO" id="GO:0005524">
    <property type="term" value="F:ATP binding"/>
    <property type="evidence" value="ECO:0007669"/>
    <property type="project" value="InterPro"/>
</dbReference>
<dbReference type="InterPro" id="IPR014774">
    <property type="entry name" value="KaiC-like_dom"/>
</dbReference>
<proteinExistence type="predicted"/>
<evidence type="ECO:0000256" key="6">
    <source>
        <dbReference type="ARBA" id="ARBA00022801"/>
    </source>
</evidence>
<dbReference type="InterPro" id="IPR027417">
    <property type="entry name" value="P-loop_NTPase"/>
</dbReference>
<evidence type="ECO:0000313" key="8">
    <source>
        <dbReference type="EMBL" id="OGD90903.1"/>
    </source>
</evidence>
<dbReference type="EC" id="2.7.11.1" evidence="1"/>
<dbReference type="NCBIfam" id="NF006799">
    <property type="entry name" value="PRK09302.1"/>
    <property type="match status" value="1"/>
</dbReference>
<evidence type="ECO:0000256" key="1">
    <source>
        <dbReference type="ARBA" id="ARBA00012513"/>
    </source>
</evidence>
<dbReference type="Pfam" id="PF06745">
    <property type="entry name" value="ATPase"/>
    <property type="match status" value="2"/>
</dbReference>
<dbReference type="PRINTS" id="PR01874">
    <property type="entry name" value="DNAREPAIRADA"/>
</dbReference>
<dbReference type="Gene3D" id="3.40.50.300">
    <property type="entry name" value="P-loop containing nucleotide triphosphate hydrolases"/>
    <property type="match status" value="2"/>
</dbReference>
<dbReference type="PROSITE" id="PS51146">
    <property type="entry name" value="KAIC"/>
    <property type="match status" value="2"/>
</dbReference>